<dbReference type="InterPro" id="IPR011701">
    <property type="entry name" value="MFS"/>
</dbReference>
<feature type="domain" description="Major facilitator superfamily (MFS) profile" evidence="9">
    <location>
        <begin position="84"/>
        <end position="507"/>
    </location>
</feature>
<evidence type="ECO:0000256" key="4">
    <source>
        <dbReference type="ARBA" id="ARBA00022692"/>
    </source>
</evidence>
<comment type="similarity">
    <text evidence="7">Belongs to the major facilitator superfamily. Allantoate permease family.</text>
</comment>
<feature type="transmembrane region" description="Helical" evidence="8">
    <location>
        <begin position="76"/>
        <end position="94"/>
    </location>
</feature>
<dbReference type="GO" id="GO:0022857">
    <property type="term" value="F:transmembrane transporter activity"/>
    <property type="evidence" value="ECO:0007669"/>
    <property type="project" value="InterPro"/>
</dbReference>
<evidence type="ECO:0000256" key="3">
    <source>
        <dbReference type="ARBA" id="ARBA00022475"/>
    </source>
</evidence>
<keyword evidence="3" id="KW-1003">Cell membrane</keyword>
<feature type="transmembrane region" description="Helical" evidence="8">
    <location>
        <begin position="244"/>
        <end position="264"/>
    </location>
</feature>
<feature type="transmembrane region" description="Helical" evidence="8">
    <location>
        <begin position="446"/>
        <end position="468"/>
    </location>
</feature>
<feature type="transmembrane region" description="Helical" evidence="8">
    <location>
        <begin position="210"/>
        <end position="232"/>
    </location>
</feature>
<feature type="transmembrane region" description="Helical" evidence="8">
    <location>
        <begin position="387"/>
        <end position="407"/>
    </location>
</feature>
<dbReference type="EMBL" id="LK052916">
    <property type="protein sequence ID" value="CDR47323.1"/>
    <property type="molecule type" value="Genomic_DNA"/>
</dbReference>
<feature type="transmembrane region" description="Helical" evidence="8">
    <location>
        <begin position="357"/>
        <end position="375"/>
    </location>
</feature>
<proteinExistence type="inferred from homology"/>
<reference evidence="10" key="1">
    <citation type="journal article" date="2014" name="Genome Announc.">
        <title>Genome sequence of the yeast Cyberlindnera fabianii (Hansenula fabianii).</title>
        <authorList>
            <person name="Freel K.C."/>
            <person name="Sarilar V."/>
            <person name="Neuveglise C."/>
            <person name="Devillers H."/>
            <person name="Friedrich A."/>
            <person name="Schacherer J."/>
        </authorList>
    </citation>
    <scope>NUCLEOTIDE SEQUENCE</scope>
    <source>
        <strain evidence="10">YJS4271</strain>
    </source>
</reference>
<evidence type="ECO:0000256" key="2">
    <source>
        <dbReference type="ARBA" id="ARBA00022448"/>
    </source>
</evidence>
<dbReference type="VEuPathDB" id="FungiDB:BON22_4421"/>
<keyword evidence="6 8" id="KW-0472">Membrane</keyword>
<evidence type="ECO:0000256" key="8">
    <source>
        <dbReference type="SAM" id="Phobius"/>
    </source>
</evidence>
<evidence type="ECO:0000256" key="6">
    <source>
        <dbReference type="ARBA" id="ARBA00023136"/>
    </source>
</evidence>
<dbReference type="Gene3D" id="1.20.1250.20">
    <property type="entry name" value="MFS general substrate transporter like domains"/>
    <property type="match status" value="2"/>
</dbReference>
<gene>
    <name evidence="10" type="ORF">CYFA0S_31e00364g</name>
</gene>
<comment type="subcellular location">
    <subcellularLocation>
        <location evidence="1">Cell membrane</location>
        <topology evidence="1">Multi-pass membrane protein</topology>
    </subcellularLocation>
</comment>
<feature type="transmembrane region" description="Helical" evidence="8">
    <location>
        <begin position="480"/>
        <end position="502"/>
    </location>
</feature>
<dbReference type="FunFam" id="1.20.1250.20:FF:000386">
    <property type="entry name" value="MFS general substrate transporter"/>
    <property type="match status" value="1"/>
</dbReference>
<dbReference type="InterPro" id="IPR036259">
    <property type="entry name" value="MFS_trans_sf"/>
</dbReference>
<organism evidence="10">
    <name type="scientific">Cyberlindnera fabianii</name>
    <name type="common">Yeast</name>
    <name type="synonym">Hansenula fabianii</name>
    <dbReference type="NCBI Taxonomy" id="36022"/>
    <lineage>
        <taxon>Eukaryota</taxon>
        <taxon>Fungi</taxon>
        <taxon>Dikarya</taxon>
        <taxon>Ascomycota</taxon>
        <taxon>Saccharomycotina</taxon>
        <taxon>Saccharomycetes</taxon>
        <taxon>Phaffomycetales</taxon>
        <taxon>Phaffomycetaceae</taxon>
        <taxon>Cyberlindnera</taxon>
    </lineage>
</organism>
<keyword evidence="5 8" id="KW-1133">Transmembrane helix</keyword>
<dbReference type="SUPFAM" id="SSF103473">
    <property type="entry name" value="MFS general substrate transporter"/>
    <property type="match status" value="1"/>
</dbReference>
<dbReference type="FunFam" id="1.20.1250.20:FF:000065">
    <property type="entry name" value="Putative MFS pantothenate transporter"/>
    <property type="match status" value="1"/>
</dbReference>
<sequence>MSSSDIVKDHTVVDTRESHALSSDDASEIDFNSTKPYIDIVVKLDDSEIKRRSSWWYKIGFFLYDSLDKHEHERSFLFKLDFFLLSSACLGYFIKTLNQNNIGTAYVNGMKEHYDMKGNDYNLMVTLWTVGYIIGQIPSNLILHRISARYYLAGLELSWAILTLLTITPKSLHGLYALRFLIGLTESGYFPGMEYLIGSWYSKKELTKRAAFFGCAGTAAGLASGPLQQAILSSTWAHKHLQPFQWMFVIDAAVSFPVALYTLFVDPNTPSTTNAWYFSRRDKLVALERRRRDGSQLNIREPYTLAKIKSFFNTWHIWVFPPLFLFYNNSGQPTTSQAFPLWIKTTLKLDSYYYNNYPIIISGGGIAMSLFVAYTNDYYRGKLTAPFLYLMFGMFTFGCALVAAWNIPRGLHWAAYFIYGVPLTMGQPLIFTWINNILHHDDMKRNFVVVVTNTLAYVTSAWTPMLMFNQNDAPYFHKGFVYIACLASAGIVFVTIALVLTIRDNKRAERVKIEHSESETEFA</sequence>
<dbReference type="Pfam" id="PF07690">
    <property type="entry name" value="MFS_1"/>
    <property type="match status" value="1"/>
</dbReference>
<keyword evidence="2" id="KW-0813">Transport</keyword>
<dbReference type="PANTHER" id="PTHR43791">
    <property type="entry name" value="PERMEASE-RELATED"/>
    <property type="match status" value="1"/>
</dbReference>
<protein>
    <submittedName>
        <fullName evidence="10">CYFA0S31e00364g1_1</fullName>
    </submittedName>
</protein>
<feature type="transmembrane region" description="Helical" evidence="8">
    <location>
        <begin position="310"/>
        <end position="327"/>
    </location>
</feature>
<feature type="transmembrane region" description="Helical" evidence="8">
    <location>
        <begin position="413"/>
        <end position="434"/>
    </location>
</feature>
<evidence type="ECO:0000256" key="7">
    <source>
        <dbReference type="ARBA" id="ARBA00037968"/>
    </source>
</evidence>
<evidence type="ECO:0000313" key="10">
    <source>
        <dbReference type="EMBL" id="CDR47323.1"/>
    </source>
</evidence>
<dbReference type="AlphaFoldDB" id="A0A061BBI7"/>
<dbReference type="PhylomeDB" id="A0A061BBI7"/>
<dbReference type="InterPro" id="IPR020846">
    <property type="entry name" value="MFS_dom"/>
</dbReference>
<dbReference type="PANTHER" id="PTHR43791:SF39">
    <property type="entry name" value="TRANSPORTER LIZ1_SEO1, PUTATIVE (AFU_ORTHOLOGUE AFUA_3G00980)-RELATED"/>
    <property type="match status" value="1"/>
</dbReference>
<evidence type="ECO:0000256" key="5">
    <source>
        <dbReference type="ARBA" id="ARBA00022989"/>
    </source>
</evidence>
<evidence type="ECO:0000256" key="1">
    <source>
        <dbReference type="ARBA" id="ARBA00004651"/>
    </source>
</evidence>
<evidence type="ECO:0000259" key="9">
    <source>
        <dbReference type="PROSITE" id="PS50850"/>
    </source>
</evidence>
<feature type="transmembrane region" description="Helical" evidence="8">
    <location>
        <begin position="121"/>
        <end position="143"/>
    </location>
</feature>
<keyword evidence="4 8" id="KW-0812">Transmembrane</keyword>
<feature type="transmembrane region" description="Helical" evidence="8">
    <location>
        <begin position="150"/>
        <end position="168"/>
    </location>
</feature>
<dbReference type="PROSITE" id="PS50850">
    <property type="entry name" value="MFS"/>
    <property type="match status" value="1"/>
</dbReference>
<feature type="transmembrane region" description="Helical" evidence="8">
    <location>
        <begin position="174"/>
        <end position="198"/>
    </location>
</feature>
<name>A0A061BBI7_CYBFA</name>
<dbReference type="OrthoDB" id="3639251at2759"/>
<accession>A0A061BBI7</accession>
<dbReference type="GO" id="GO:0005886">
    <property type="term" value="C:plasma membrane"/>
    <property type="evidence" value="ECO:0007669"/>
    <property type="project" value="UniProtKB-SubCell"/>
</dbReference>